<dbReference type="HOGENOM" id="CLU_025996_0_0_3"/>
<gene>
    <name evidence="2" type="ORF">Cha6605_1499</name>
</gene>
<evidence type="ECO:0000313" key="3">
    <source>
        <dbReference type="Proteomes" id="UP000010366"/>
    </source>
</evidence>
<dbReference type="CDD" id="cd00761">
    <property type="entry name" value="Glyco_tranf_GTA_type"/>
    <property type="match status" value="1"/>
</dbReference>
<reference evidence="2 3" key="1">
    <citation type="submission" date="2012-05" db="EMBL/GenBank/DDBJ databases">
        <title>Finished chromosome of genome of Chamaesiphon sp. PCC 6605.</title>
        <authorList>
            <consortium name="US DOE Joint Genome Institute"/>
            <person name="Gugger M."/>
            <person name="Coursin T."/>
            <person name="Rippka R."/>
            <person name="Tandeau De Marsac N."/>
            <person name="Huntemann M."/>
            <person name="Wei C.-L."/>
            <person name="Han J."/>
            <person name="Detter J.C."/>
            <person name="Han C."/>
            <person name="Tapia R."/>
            <person name="Chen A."/>
            <person name="Kyrpides N."/>
            <person name="Mavromatis K."/>
            <person name="Markowitz V."/>
            <person name="Szeto E."/>
            <person name="Ivanova N."/>
            <person name="Pagani I."/>
            <person name="Pati A."/>
            <person name="Goodwin L."/>
            <person name="Nordberg H.P."/>
            <person name="Cantor M.N."/>
            <person name="Hua S.X."/>
            <person name="Woyke T."/>
            <person name="Kerfeld C.A."/>
        </authorList>
    </citation>
    <scope>NUCLEOTIDE SEQUENCE [LARGE SCALE GENOMIC DNA]</scope>
    <source>
        <strain evidence="3">ATCC 27169 / PCC 6605</strain>
    </source>
</reference>
<dbReference type="KEGG" id="cmp:Cha6605_1499"/>
<dbReference type="EMBL" id="CP003600">
    <property type="protein sequence ID" value="AFY92664.1"/>
    <property type="molecule type" value="Genomic_DNA"/>
</dbReference>
<dbReference type="eggNOG" id="COG1216">
    <property type="taxonomic scope" value="Bacteria"/>
</dbReference>
<dbReference type="PANTHER" id="PTHR43685:SF2">
    <property type="entry name" value="GLYCOSYLTRANSFERASE 2-LIKE DOMAIN-CONTAINING PROTEIN"/>
    <property type="match status" value="1"/>
</dbReference>
<dbReference type="PANTHER" id="PTHR43685">
    <property type="entry name" value="GLYCOSYLTRANSFERASE"/>
    <property type="match status" value="1"/>
</dbReference>
<dbReference type="InterPro" id="IPR050834">
    <property type="entry name" value="Glycosyltransf_2"/>
</dbReference>
<organism evidence="2 3">
    <name type="scientific">Chamaesiphon minutus (strain ATCC 27169 / PCC 6605)</name>
    <dbReference type="NCBI Taxonomy" id="1173020"/>
    <lineage>
        <taxon>Bacteria</taxon>
        <taxon>Bacillati</taxon>
        <taxon>Cyanobacteriota</taxon>
        <taxon>Cyanophyceae</taxon>
        <taxon>Gomontiellales</taxon>
        <taxon>Chamaesiphonaceae</taxon>
        <taxon>Chamaesiphon</taxon>
    </lineage>
</organism>
<feature type="domain" description="Glycosyltransferase 2-like" evidence="1">
    <location>
        <begin position="5"/>
        <end position="164"/>
    </location>
</feature>
<dbReference type="STRING" id="1173020.Cha6605_1499"/>
<dbReference type="RefSeq" id="WP_015158842.1">
    <property type="nucleotide sequence ID" value="NC_019697.1"/>
</dbReference>
<name>K9UEN0_CHAP6</name>
<evidence type="ECO:0000259" key="1">
    <source>
        <dbReference type="Pfam" id="PF00535"/>
    </source>
</evidence>
<dbReference type="Pfam" id="PF00535">
    <property type="entry name" value="Glycos_transf_2"/>
    <property type="match status" value="1"/>
</dbReference>
<dbReference type="Proteomes" id="UP000010366">
    <property type="component" value="Chromosome"/>
</dbReference>
<dbReference type="InterPro" id="IPR001173">
    <property type="entry name" value="Glyco_trans_2-like"/>
</dbReference>
<dbReference type="SUPFAM" id="SSF53448">
    <property type="entry name" value="Nucleotide-diphospho-sugar transferases"/>
    <property type="match status" value="1"/>
</dbReference>
<keyword evidence="2" id="KW-0808">Transferase</keyword>
<dbReference type="InterPro" id="IPR029044">
    <property type="entry name" value="Nucleotide-diphossugar_trans"/>
</dbReference>
<protein>
    <submittedName>
        <fullName evidence="2">Putative glycosyltransferase</fullName>
    </submittedName>
</protein>
<dbReference type="GO" id="GO:0016740">
    <property type="term" value="F:transferase activity"/>
    <property type="evidence" value="ECO:0007669"/>
    <property type="project" value="UniProtKB-KW"/>
</dbReference>
<evidence type="ECO:0000313" key="2">
    <source>
        <dbReference type="EMBL" id="AFY92664.1"/>
    </source>
</evidence>
<proteinExistence type="predicted"/>
<dbReference type="Gene3D" id="3.90.550.10">
    <property type="entry name" value="Spore Coat Polysaccharide Biosynthesis Protein SpsA, Chain A"/>
    <property type="match status" value="1"/>
</dbReference>
<dbReference type="OrthoDB" id="440227at2"/>
<sequence>MSKVSVVIPAYNALTYLPKTLDSVLQQTYTNFEVLIVNDGSTDEIAAWFTTVKDDRVRLISQANQGLPGARNTGITAAKGAYIAFLDADDLWAPTKLEKQVQCLDAKPEVGLVYAWTLLIDRHGNSTRTVTAAQVEGNVWEKLLLGDVVGSGSAAMVRRSCFDRVGLFDPELTSIEDCDMWVRIAADYPFAVIKEVLVYYRQHPTSMSRDYDKMAQNSRLKIEKKFDRVPFELLYLRPRAYGHAFLWLAWKIMSDGGAVDRANYYARQAVLHYPQLSYSAKFLRLKVVLILIRWFGADSYLRLKKLSYQLRGGTFQYHQ</sequence>
<accession>K9UEN0</accession>
<dbReference type="AlphaFoldDB" id="K9UEN0"/>
<keyword evidence="3" id="KW-1185">Reference proteome</keyword>